<dbReference type="PROSITE" id="PS51257">
    <property type="entry name" value="PROKAR_LIPOPROTEIN"/>
    <property type="match status" value="1"/>
</dbReference>
<name>A0ABU2CF11_9BURK</name>
<evidence type="ECO:0000256" key="1">
    <source>
        <dbReference type="SAM" id="SignalP"/>
    </source>
</evidence>
<dbReference type="Gene3D" id="3.40.50.11550">
    <property type="match status" value="1"/>
</dbReference>
<dbReference type="Proteomes" id="UP001180487">
    <property type="component" value="Unassembled WGS sequence"/>
</dbReference>
<protein>
    <submittedName>
        <fullName evidence="3">Iron-regulated protein</fullName>
    </submittedName>
</protein>
<sequence length="262" mass="27358">MLLRAALLATALLTGCASMSPNRALALLPADAILLGEQHDAPDHQRIHRETIEALAAQGQLVAVAIEMAEQGRSTAALPRDADAAQVQAALQWDDAGWPWAAYGPAVIAAVRAGVPVLGANLPRAQMRSAMANSALDSQLPGPALKAQQQAIRLGHCGLLPESQIAPMTRIQIARDMAMAQTLQAAAVRGKTVLLLAGAGHVDRSLGVPQYLPENLVSKAVLLQAGSAPEATKSIVNFDSTWQTPSIPATDYCASLQNKLPG</sequence>
<dbReference type="PIRSF" id="PIRSF020419">
    <property type="entry name" value="Fe_uptake_reg_CjrA_prd"/>
    <property type="match status" value="1"/>
</dbReference>
<dbReference type="Pfam" id="PF04187">
    <property type="entry name" value="Cofac_haem_bdg"/>
    <property type="match status" value="1"/>
</dbReference>
<dbReference type="EMBL" id="JAVDXT010000005">
    <property type="protein sequence ID" value="MDR7379936.1"/>
    <property type="molecule type" value="Genomic_DNA"/>
</dbReference>
<feature type="chain" id="PRO_5045960671" evidence="1">
    <location>
        <begin position="27"/>
        <end position="262"/>
    </location>
</feature>
<reference evidence="3 4" key="1">
    <citation type="submission" date="2023-07" db="EMBL/GenBank/DDBJ databases">
        <title>Sorghum-associated microbial communities from plants grown in Nebraska, USA.</title>
        <authorList>
            <person name="Schachtman D."/>
        </authorList>
    </citation>
    <scope>NUCLEOTIDE SEQUENCE [LARGE SCALE GENOMIC DNA]</scope>
    <source>
        <strain evidence="3 4">BE313</strain>
    </source>
</reference>
<comment type="caution">
    <text evidence="3">The sequence shown here is derived from an EMBL/GenBank/DDBJ whole genome shotgun (WGS) entry which is preliminary data.</text>
</comment>
<feature type="signal peptide" evidence="1">
    <location>
        <begin position="1"/>
        <end position="26"/>
    </location>
</feature>
<accession>A0ABU2CF11</accession>
<proteinExistence type="predicted"/>
<organism evidence="3 4">
    <name type="scientific">Rhodoferax ferrireducens</name>
    <dbReference type="NCBI Taxonomy" id="192843"/>
    <lineage>
        <taxon>Bacteria</taxon>
        <taxon>Pseudomonadati</taxon>
        <taxon>Pseudomonadota</taxon>
        <taxon>Betaproteobacteria</taxon>
        <taxon>Burkholderiales</taxon>
        <taxon>Comamonadaceae</taxon>
        <taxon>Rhodoferax</taxon>
    </lineage>
</organism>
<evidence type="ECO:0000313" key="3">
    <source>
        <dbReference type="EMBL" id="MDR7379936.1"/>
    </source>
</evidence>
<dbReference type="RefSeq" id="WP_310376860.1">
    <property type="nucleotide sequence ID" value="NZ_JAVDXT010000005.1"/>
</dbReference>
<keyword evidence="4" id="KW-1185">Reference proteome</keyword>
<dbReference type="SUPFAM" id="SSF159501">
    <property type="entry name" value="EreA/ChaN-like"/>
    <property type="match status" value="1"/>
</dbReference>
<dbReference type="InterPro" id="IPR007314">
    <property type="entry name" value="Cofac_haem-bd_dom"/>
</dbReference>
<evidence type="ECO:0000313" key="4">
    <source>
        <dbReference type="Proteomes" id="UP001180487"/>
    </source>
</evidence>
<gene>
    <name evidence="3" type="ORF">J2X19_004632</name>
</gene>
<feature type="domain" description="Haem-binding uptake Tiki superfamily ChaN" evidence="2">
    <location>
        <begin position="27"/>
        <end position="212"/>
    </location>
</feature>
<dbReference type="InterPro" id="IPR016773">
    <property type="entry name" value="Fe3_uptake_reg_CjrA_prd"/>
</dbReference>
<evidence type="ECO:0000259" key="2">
    <source>
        <dbReference type="Pfam" id="PF04187"/>
    </source>
</evidence>
<keyword evidence="1" id="KW-0732">Signal</keyword>
<dbReference type="CDD" id="cd14727">
    <property type="entry name" value="ChanN-like"/>
    <property type="match status" value="1"/>
</dbReference>
<dbReference type="Gene3D" id="1.10.8.760">
    <property type="entry name" value="Haem-binding uptake, Tiki superfamily, ChaN, domain 2"/>
    <property type="match status" value="1"/>
</dbReference>